<evidence type="ECO:0000313" key="3">
    <source>
        <dbReference type="Proteomes" id="UP000015104"/>
    </source>
</evidence>
<proteinExistence type="predicted"/>
<dbReference type="AlphaFoldDB" id="T1L2H1"/>
<feature type="compositionally biased region" description="Basic and acidic residues" evidence="1">
    <location>
        <begin position="57"/>
        <end position="66"/>
    </location>
</feature>
<keyword evidence="3" id="KW-1185">Reference proteome</keyword>
<accession>T1L2H1</accession>
<dbReference type="HOGENOM" id="CLU_2457699_0_0_1"/>
<reference evidence="3" key="1">
    <citation type="submission" date="2011-08" db="EMBL/GenBank/DDBJ databases">
        <authorList>
            <person name="Rombauts S."/>
        </authorList>
    </citation>
    <scope>NUCLEOTIDE SEQUENCE</scope>
    <source>
        <strain evidence="3">London</strain>
    </source>
</reference>
<dbReference type="Proteomes" id="UP000015104">
    <property type="component" value="Unassembled WGS sequence"/>
</dbReference>
<protein>
    <submittedName>
        <fullName evidence="2">Uncharacterized protein</fullName>
    </submittedName>
</protein>
<sequence>MSSGSKFIVDWLIFASDGLEDNNDNPKDRRRHKNNNHRKGSNLKNKRIKIRNGNVPEARDENKDAPQFDQQLSLYVDNYEGTNFEKGKY</sequence>
<evidence type="ECO:0000313" key="2">
    <source>
        <dbReference type="EnsemblMetazoa" id="tetur33g00910.1"/>
    </source>
</evidence>
<reference evidence="2" key="2">
    <citation type="submission" date="2015-06" db="UniProtKB">
        <authorList>
            <consortium name="EnsemblMetazoa"/>
        </authorList>
    </citation>
    <scope>IDENTIFICATION</scope>
</reference>
<evidence type="ECO:0000256" key="1">
    <source>
        <dbReference type="SAM" id="MobiDB-lite"/>
    </source>
</evidence>
<feature type="compositionally biased region" description="Basic residues" evidence="1">
    <location>
        <begin position="28"/>
        <end position="50"/>
    </location>
</feature>
<dbReference type="EnsemblMetazoa" id="tetur33g00910.1">
    <property type="protein sequence ID" value="tetur33g00910.1"/>
    <property type="gene ID" value="tetur33g00910"/>
</dbReference>
<feature type="region of interest" description="Disordered" evidence="1">
    <location>
        <begin position="18"/>
        <end position="69"/>
    </location>
</feature>
<dbReference type="EMBL" id="CAEY01000947">
    <property type="status" value="NOT_ANNOTATED_CDS"/>
    <property type="molecule type" value="Genomic_DNA"/>
</dbReference>
<name>T1L2H1_TETUR</name>
<organism evidence="2 3">
    <name type="scientific">Tetranychus urticae</name>
    <name type="common">Two-spotted spider mite</name>
    <dbReference type="NCBI Taxonomy" id="32264"/>
    <lineage>
        <taxon>Eukaryota</taxon>
        <taxon>Metazoa</taxon>
        <taxon>Ecdysozoa</taxon>
        <taxon>Arthropoda</taxon>
        <taxon>Chelicerata</taxon>
        <taxon>Arachnida</taxon>
        <taxon>Acari</taxon>
        <taxon>Acariformes</taxon>
        <taxon>Trombidiformes</taxon>
        <taxon>Prostigmata</taxon>
        <taxon>Eleutherengona</taxon>
        <taxon>Raphignathae</taxon>
        <taxon>Tetranychoidea</taxon>
        <taxon>Tetranychidae</taxon>
        <taxon>Tetranychus</taxon>
    </lineage>
</organism>